<keyword evidence="5" id="KW-0732">Signal</keyword>
<keyword evidence="4" id="KW-1133">Transmembrane helix</keyword>
<dbReference type="PANTHER" id="PTHR43280">
    <property type="entry name" value="ARAC-FAMILY TRANSCRIPTIONAL REGULATOR"/>
    <property type="match status" value="1"/>
</dbReference>
<evidence type="ECO:0000313" key="8">
    <source>
        <dbReference type="Proteomes" id="UP000192393"/>
    </source>
</evidence>
<feature type="domain" description="HTH araC/xylS-type" evidence="6">
    <location>
        <begin position="420"/>
        <end position="532"/>
    </location>
</feature>
<feature type="chain" id="PRO_5012415989" evidence="5">
    <location>
        <begin position="20"/>
        <end position="550"/>
    </location>
</feature>
<evidence type="ECO:0000313" key="7">
    <source>
        <dbReference type="EMBL" id="SMC62993.1"/>
    </source>
</evidence>
<dbReference type="SUPFAM" id="SSF48452">
    <property type="entry name" value="TPR-like"/>
    <property type="match status" value="1"/>
</dbReference>
<gene>
    <name evidence="7" type="ORF">SAMN06296427_10510</name>
</gene>
<evidence type="ECO:0000259" key="6">
    <source>
        <dbReference type="PROSITE" id="PS01124"/>
    </source>
</evidence>
<feature type="signal peptide" evidence="5">
    <location>
        <begin position="1"/>
        <end position="19"/>
    </location>
</feature>
<evidence type="ECO:0000256" key="3">
    <source>
        <dbReference type="ARBA" id="ARBA00023163"/>
    </source>
</evidence>
<dbReference type="AlphaFoldDB" id="A0A1W2AQQ0"/>
<dbReference type="Gene3D" id="1.10.10.60">
    <property type="entry name" value="Homeodomain-like"/>
    <property type="match status" value="2"/>
</dbReference>
<sequence>MKIYTLAFVLALFGVVLSAQELTKSDEEFNLIYDKIAIEIAGKEPNVALNKADSLYLQSETNYQKFKSLMLKAHVYAQIGELQPSIEAAKKAEILVSETNFHSWQARISGFISTQYRVSGLYSEAKKYLDKTFNHSKKIKSDSESARIQSFIYQEKADISKQEKDYPQAIAYFRESGKILEKFPKDNKTNYYLLSTNYAYLGDAFFLNHVYDSALVYYNKANENLSLSQYDDPKFKSYILMGLGKLDVINKNEDSGSAKIKQALMFADEAGSLAVKEGANQALSHYYYEKKDSINSNYQTYVQRTIEAVKQISEVKQKAADYSLQIANKEKEDILNRSAIYFIIVSFFLVVGTIIFVRYRNKKKHEFSLYQKAINELRESKIVMEEYILDEEIEVSSPQELEKLLVETGIDSKKKDLLSKETEEFLMRKLEKFERGIKFTDKNMSVSMLSEILNTNSKYLNYIITKNRNKNFNQYINHLRINYIIQKIQSSPEYLHYKISSMAEECGFSSHGKFTEAFKKEIGINPSAFIEFMITEHKKNNLKMEDLNWD</sequence>
<dbReference type="GO" id="GO:0043565">
    <property type="term" value="F:sequence-specific DNA binding"/>
    <property type="evidence" value="ECO:0007669"/>
    <property type="project" value="InterPro"/>
</dbReference>
<name>A0A1W2AQQ0_9FLAO</name>
<dbReference type="STRING" id="1434700.SAMN06296427_10510"/>
<evidence type="ECO:0000256" key="2">
    <source>
        <dbReference type="ARBA" id="ARBA00023125"/>
    </source>
</evidence>
<dbReference type="SMART" id="SM00342">
    <property type="entry name" value="HTH_ARAC"/>
    <property type="match status" value="1"/>
</dbReference>
<dbReference type="InterPro" id="IPR018060">
    <property type="entry name" value="HTH_AraC"/>
</dbReference>
<protein>
    <submittedName>
        <fullName evidence="7">Helix-turn-helix domain-containing protein</fullName>
    </submittedName>
</protein>
<evidence type="ECO:0000256" key="1">
    <source>
        <dbReference type="ARBA" id="ARBA00023015"/>
    </source>
</evidence>
<dbReference type="Gene3D" id="1.25.40.10">
    <property type="entry name" value="Tetratricopeptide repeat domain"/>
    <property type="match status" value="1"/>
</dbReference>
<dbReference type="SUPFAM" id="SSF46689">
    <property type="entry name" value="Homeodomain-like"/>
    <property type="match status" value="1"/>
</dbReference>
<dbReference type="InterPro" id="IPR011990">
    <property type="entry name" value="TPR-like_helical_dom_sf"/>
</dbReference>
<dbReference type="OrthoDB" id="5295174at2"/>
<keyword evidence="2" id="KW-0238">DNA-binding</keyword>
<proteinExistence type="predicted"/>
<keyword evidence="1" id="KW-0805">Transcription regulation</keyword>
<feature type="transmembrane region" description="Helical" evidence="4">
    <location>
        <begin position="339"/>
        <end position="359"/>
    </location>
</feature>
<dbReference type="Proteomes" id="UP000192393">
    <property type="component" value="Unassembled WGS sequence"/>
</dbReference>
<dbReference type="PANTHER" id="PTHR43280:SF2">
    <property type="entry name" value="HTH-TYPE TRANSCRIPTIONAL REGULATOR EXSA"/>
    <property type="match status" value="1"/>
</dbReference>
<dbReference type="EMBL" id="FWXS01000005">
    <property type="protein sequence ID" value="SMC62993.1"/>
    <property type="molecule type" value="Genomic_DNA"/>
</dbReference>
<keyword evidence="4" id="KW-0812">Transmembrane</keyword>
<keyword evidence="4" id="KW-0472">Membrane</keyword>
<accession>A0A1W2AQQ0</accession>
<dbReference type="InterPro" id="IPR009057">
    <property type="entry name" value="Homeodomain-like_sf"/>
</dbReference>
<dbReference type="Pfam" id="PF12833">
    <property type="entry name" value="HTH_18"/>
    <property type="match status" value="1"/>
</dbReference>
<dbReference type="GO" id="GO:0003700">
    <property type="term" value="F:DNA-binding transcription factor activity"/>
    <property type="evidence" value="ECO:0007669"/>
    <property type="project" value="InterPro"/>
</dbReference>
<dbReference type="RefSeq" id="WP_084017219.1">
    <property type="nucleotide sequence ID" value="NZ_FWXS01000005.1"/>
</dbReference>
<reference evidence="7 8" key="1">
    <citation type="submission" date="2017-04" db="EMBL/GenBank/DDBJ databases">
        <authorList>
            <person name="Afonso C.L."/>
            <person name="Miller P.J."/>
            <person name="Scott M.A."/>
            <person name="Spackman E."/>
            <person name="Goraichik I."/>
            <person name="Dimitrov K.M."/>
            <person name="Suarez D.L."/>
            <person name="Swayne D.E."/>
        </authorList>
    </citation>
    <scope>NUCLEOTIDE SEQUENCE [LARGE SCALE GENOMIC DNA]</scope>
    <source>
        <strain evidence="7 8">CGMCC 1.12708</strain>
    </source>
</reference>
<dbReference type="PROSITE" id="PS01124">
    <property type="entry name" value="HTH_ARAC_FAMILY_2"/>
    <property type="match status" value="1"/>
</dbReference>
<evidence type="ECO:0000256" key="5">
    <source>
        <dbReference type="SAM" id="SignalP"/>
    </source>
</evidence>
<organism evidence="7 8">
    <name type="scientific">Moheibacter sediminis</name>
    <dbReference type="NCBI Taxonomy" id="1434700"/>
    <lineage>
        <taxon>Bacteria</taxon>
        <taxon>Pseudomonadati</taxon>
        <taxon>Bacteroidota</taxon>
        <taxon>Flavobacteriia</taxon>
        <taxon>Flavobacteriales</taxon>
        <taxon>Weeksellaceae</taxon>
        <taxon>Moheibacter</taxon>
    </lineage>
</organism>
<evidence type="ECO:0000256" key="4">
    <source>
        <dbReference type="SAM" id="Phobius"/>
    </source>
</evidence>
<keyword evidence="8" id="KW-1185">Reference proteome</keyword>
<keyword evidence="3" id="KW-0804">Transcription</keyword>